<gene>
    <name evidence="2" type="ORF">CKO42_14150</name>
</gene>
<dbReference type="EMBL" id="NRRY01000023">
    <property type="protein sequence ID" value="MBK1619559.1"/>
    <property type="molecule type" value="Genomic_DNA"/>
</dbReference>
<feature type="domain" description="ABM" evidence="1">
    <location>
        <begin position="2"/>
        <end position="90"/>
    </location>
</feature>
<evidence type="ECO:0000259" key="1">
    <source>
        <dbReference type="PROSITE" id="PS51725"/>
    </source>
</evidence>
<dbReference type="InterPro" id="IPR007138">
    <property type="entry name" value="ABM_dom"/>
</dbReference>
<accession>A0A9X1B4Z7</accession>
<keyword evidence="2" id="KW-0560">Oxidoreductase</keyword>
<protein>
    <submittedName>
        <fullName evidence="2">Antibiotic biosynthesis monooxygenase</fullName>
    </submittedName>
</protein>
<organism evidence="2 3">
    <name type="scientific">Lamprobacter modestohalophilus</name>
    <dbReference type="NCBI Taxonomy" id="1064514"/>
    <lineage>
        <taxon>Bacteria</taxon>
        <taxon>Pseudomonadati</taxon>
        <taxon>Pseudomonadota</taxon>
        <taxon>Gammaproteobacteria</taxon>
        <taxon>Chromatiales</taxon>
        <taxon>Chromatiaceae</taxon>
        <taxon>Lamprobacter</taxon>
    </lineage>
</organism>
<reference evidence="2 3" key="1">
    <citation type="journal article" date="2020" name="Microorganisms">
        <title>Osmotic Adaptation and Compatible Solute Biosynthesis of Phototrophic Bacteria as Revealed from Genome Analyses.</title>
        <authorList>
            <person name="Imhoff J.F."/>
            <person name="Rahn T."/>
            <person name="Kunzel S."/>
            <person name="Keller A."/>
            <person name="Neulinger S.C."/>
        </authorList>
    </citation>
    <scope>NUCLEOTIDE SEQUENCE [LARGE SCALE GENOMIC DNA]</scope>
    <source>
        <strain evidence="2 3">DSM 25653</strain>
    </source>
</reference>
<sequence>MSTTLVHIQVVPEARDRFIAATHENCLKSRQEPGNLRFDLLQGEADPNHFILYEAYVDAESARAHKETAHYLAWREAVAEMMARPREGVAYQMLVAE</sequence>
<evidence type="ECO:0000313" key="3">
    <source>
        <dbReference type="Proteomes" id="UP001138768"/>
    </source>
</evidence>
<dbReference type="InterPro" id="IPR050744">
    <property type="entry name" value="AI-2_Isomerase_LsrG"/>
</dbReference>
<dbReference type="PROSITE" id="PS51725">
    <property type="entry name" value="ABM"/>
    <property type="match status" value="1"/>
</dbReference>
<proteinExistence type="predicted"/>
<keyword evidence="2" id="KW-0503">Monooxygenase</keyword>
<dbReference type="RefSeq" id="WP_200245078.1">
    <property type="nucleotide sequence ID" value="NZ_NRRY01000023.1"/>
</dbReference>
<dbReference type="PANTHER" id="PTHR33336:SF1">
    <property type="entry name" value="(4S)-4-HYDROXY-5-PHOSPHONOOXYPENTANE-2,3-DIONE ISOMERASE"/>
    <property type="match status" value="1"/>
</dbReference>
<dbReference type="PANTHER" id="PTHR33336">
    <property type="entry name" value="QUINOL MONOOXYGENASE YGIN-RELATED"/>
    <property type="match status" value="1"/>
</dbReference>
<dbReference type="Gene3D" id="3.30.70.100">
    <property type="match status" value="1"/>
</dbReference>
<dbReference type="GO" id="GO:0005829">
    <property type="term" value="C:cytosol"/>
    <property type="evidence" value="ECO:0007669"/>
    <property type="project" value="TreeGrafter"/>
</dbReference>
<dbReference type="Pfam" id="PF03992">
    <property type="entry name" value="ABM"/>
    <property type="match status" value="1"/>
</dbReference>
<dbReference type="InterPro" id="IPR011008">
    <property type="entry name" value="Dimeric_a/b-barrel"/>
</dbReference>
<dbReference type="SUPFAM" id="SSF54909">
    <property type="entry name" value="Dimeric alpha+beta barrel"/>
    <property type="match status" value="1"/>
</dbReference>
<comment type="caution">
    <text evidence="2">The sequence shown here is derived from an EMBL/GenBank/DDBJ whole genome shotgun (WGS) entry which is preliminary data.</text>
</comment>
<dbReference type="GO" id="GO:0004497">
    <property type="term" value="F:monooxygenase activity"/>
    <property type="evidence" value="ECO:0007669"/>
    <property type="project" value="UniProtKB-KW"/>
</dbReference>
<evidence type="ECO:0000313" key="2">
    <source>
        <dbReference type="EMBL" id="MBK1619559.1"/>
    </source>
</evidence>
<dbReference type="AlphaFoldDB" id="A0A9X1B4Z7"/>
<name>A0A9X1B4Z7_9GAMM</name>
<dbReference type="Proteomes" id="UP001138768">
    <property type="component" value="Unassembled WGS sequence"/>
</dbReference>
<keyword evidence="3" id="KW-1185">Reference proteome</keyword>